<dbReference type="SUPFAM" id="SSF54593">
    <property type="entry name" value="Glyoxalase/Bleomycin resistance protein/Dihydroxybiphenyl dioxygenase"/>
    <property type="match status" value="2"/>
</dbReference>
<evidence type="ECO:0000313" key="2">
    <source>
        <dbReference type="EMBL" id="GAA1693992.1"/>
    </source>
</evidence>
<evidence type="ECO:0000259" key="1">
    <source>
        <dbReference type="Pfam" id="PF18029"/>
    </source>
</evidence>
<dbReference type="CDD" id="cd06587">
    <property type="entry name" value="VOC"/>
    <property type="match status" value="1"/>
</dbReference>
<dbReference type="Pfam" id="PF18029">
    <property type="entry name" value="Glyoxalase_6"/>
    <property type="match status" value="2"/>
</dbReference>
<feature type="domain" description="Glyoxalase-like" evidence="1">
    <location>
        <begin position="135"/>
        <end position="241"/>
    </location>
</feature>
<dbReference type="Proteomes" id="UP001499851">
    <property type="component" value="Unassembled WGS sequence"/>
</dbReference>
<sequence>MTMQWMTVFIDLPADDLQAGTAFWSEVTGSVRFDPWGADGEFATLEPAEGDPYLGVQRLHSGAGGCHPDFHVPDIASAAKRAQILGAAVAREDSGLVVLNSPAGLPFCLVRHREGQSTVPPPVRWPLGARSRLDQICIDVPPDLFDRELEFWLDLTGWPQTSTDVHEFRRLLPDPQVPLHLLLQRLDDAHSNQGAAAHPDFSCTDVAAETERHRLAGAAAVRRHPHWQVMRDPTGLEYCITDKDPDGNWLTGIALEPGPH</sequence>
<gene>
    <name evidence="2" type="ORF">GCM10009830_47230</name>
</gene>
<feature type="domain" description="Glyoxalase-like" evidence="1">
    <location>
        <begin position="8"/>
        <end position="110"/>
    </location>
</feature>
<dbReference type="PANTHER" id="PTHR35908:SF1">
    <property type="entry name" value="CONSERVED PROTEIN"/>
    <property type="match status" value="1"/>
</dbReference>
<dbReference type="PANTHER" id="PTHR35908">
    <property type="entry name" value="HYPOTHETICAL FUSION PROTEIN"/>
    <property type="match status" value="1"/>
</dbReference>
<dbReference type="Gene3D" id="3.10.180.10">
    <property type="entry name" value="2,3-Dihydroxybiphenyl 1,2-Dioxygenase, domain 1"/>
    <property type="match status" value="2"/>
</dbReference>
<dbReference type="InterPro" id="IPR041581">
    <property type="entry name" value="Glyoxalase_6"/>
</dbReference>
<name>A0ABP4TVW7_9ACTN</name>
<reference evidence="3" key="1">
    <citation type="journal article" date="2019" name="Int. J. Syst. Evol. Microbiol.">
        <title>The Global Catalogue of Microorganisms (GCM) 10K type strain sequencing project: providing services to taxonomists for standard genome sequencing and annotation.</title>
        <authorList>
            <consortium name="The Broad Institute Genomics Platform"/>
            <consortium name="The Broad Institute Genome Sequencing Center for Infectious Disease"/>
            <person name="Wu L."/>
            <person name="Ma J."/>
        </authorList>
    </citation>
    <scope>NUCLEOTIDE SEQUENCE [LARGE SCALE GENOMIC DNA]</scope>
    <source>
        <strain evidence="3">JCM 16001</strain>
    </source>
</reference>
<evidence type="ECO:0000313" key="3">
    <source>
        <dbReference type="Proteomes" id="UP001499851"/>
    </source>
</evidence>
<keyword evidence="3" id="KW-1185">Reference proteome</keyword>
<proteinExistence type="predicted"/>
<protein>
    <recommendedName>
        <fullName evidence="1">Glyoxalase-like domain-containing protein</fullName>
    </recommendedName>
</protein>
<comment type="caution">
    <text evidence="2">The sequence shown here is derived from an EMBL/GenBank/DDBJ whole genome shotgun (WGS) entry which is preliminary data.</text>
</comment>
<organism evidence="2 3">
    <name type="scientific">Glycomyces endophyticus</name>
    <dbReference type="NCBI Taxonomy" id="480996"/>
    <lineage>
        <taxon>Bacteria</taxon>
        <taxon>Bacillati</taxon>
        <taxon>Actinomycetota</taxon>
        <taxon>Actinomycetes</taxon>
        <taxon>Glycomycetales</taxon>
        <taxon>Glycomycetaceae</taxon>
        <taxon>Glycomyces</taxon>
    </lineage>
</organism>
<accession>A0ABP4TVW7</accession>
<dbReference type="InterPro" id="IPR029068">
    <property type="entry name" value="Glyas_Bleomycin-R_OHBP_Dase"/>
</dbReference>
<dbReference type="EMBL" id="BAAAQF010000031">
    <property type="protein sequence ID" value="GAA1693992.1"/>
    <property type="molecule type" value="Genomic_DNA"/>
</dbReference>